<organism evidence="1 2">
    <name type="scientific">Fictibacillus barbaricus</name>
    <dbReference type="NCBI Taxonomy" id="182136"/>
    <lineage>
        <taxon>Bacteria</taxon>
        <taxon>Bacillati</taxon>
        <taxon>Bacillota</taxon>
        <taxon>Bacilli</taxon>
        <taxon>Bacillales</taxon>
        <taxon>Fictibacillaceae</taxon>
        <taxon>Fictibacillus</taxon>
    </lineage>
</organism>
<name>A0ABS2ZAH9_9BACL</name>
<keyword evidence="2" id="KW-1185">Reference proteome</keyword>
<accession>A0ABS2ZAH9</accession>
<sequence>MASLAGCREDEKLVRVDYQNSELHTSDGQMITETEQVRKIGELFEKVDWEKGNVKVQMNREEDLKLTFFYRYDKNMPERLEEFEIWFNDGNPVEIVDQNEHRYGKLGAADGQKLEDVIK</sequence>
<evidence type="ECO:0008006" key="3">
    <source>
        <dbReference type="Google" id="ProtNLM"/>
    </source>
</evidence>
<dbReference type="RefSeq" id="WP_188403172.1">
    <property type="nucleotide sequence ID" value="NZ_JAFHKS010000042.1"/>
</dbReference>
<evidence type="ECO:0000313" key="1">
    <source>
        <dbReference type="EMBL" id="MBN3545204.1"/>
    </source>
</evidence>
<evidence type="ECO:0000313" key="2">
    <source>
        <dbReference type="Proteomes" id="UP001319060"/>
    </source>
</evidence>
<dbReference type="EMBL" id="JAFHKS010000042">
    <property type="protein sequence ID" value="MBN3545204.1"/>
    <property type="molecule type" value="Genomic_DNA"/>
</dbReference>
<proteinExistence type="predicted"/>
<comment type="caution">
    <text evidence="1">The sequence shown here is derived from an EMBL/GenBank/DDBJ whole genome shotgun (WGS) entry which is preliminary data.</text>
</comment>
<gene>
    <name evidence="1" type="ORF">JYA64_07860</name>
</gene>
<reference evidence="1 2" key="1">
    <citation type="submission" date="2021-01" db="EMBL/GenBank/DDBJ databases">
        <title>Genome Sequencing of Type Strains.</title>
        <authorList>
            <person name="Lemaire J.F."/>
            <person name="Inderbitzin P."/>
            <person name="Collins S.B."/>
            <person name="Wespe N."/>
            <person name="Knight-Connoni V."/>
        </authorList>
    </citation>
    <scope>NUCLEOTIDE SEQUENCE [LARGE SCALE GENOMIC DNA]</scope>
    <source>
        <strain evidence="1 2">DSM 14730</strain>
    </source>
</reference>
<dbReference type="Proteomes" id="UP001319060">
    <property type="component" value="Unassembled WGS sequence"/>
</dbReference>
<protein>
    <recommendedName>
        <fullName evidence="3">Lipoprotein</fullName>
    </recommendedName>
</protein>